<dbReference type="PANTHER" id="PTHR43343">
    <property type="entry name" value="PEPTIDASE S12"/>
    <property type="match status" value="1"/>
</dbReference>
<organism evidence="6 7">
    <name type="scientific">Paenibacillus mendelii</name>
    <dbReference type="NCBI Taxonomy" id="206163"/>
    <lineage>
        <taxon>Bacteria</taxon>
        <taxon>Bacillati</taxon>
        <taxon>Bacillota</taxon>
        <taxon>Bacilli</taxon>
        <taxon>Bacillales</taxon>
        <taxon>Paenibacillaceae</taxon>
        <taxon>Paenibacillus</taxon>
    </lineage>
</organism>
<protein>
    <submittedName>
        <fullName evidence="6">Stalk domain-containing protein</fullName>
    </submittedName>
</protein>
<dbReference type="PRINTS" id="PR00834">
    <property type="entry name" value="PROTEASES2C"/>
</dbReference>
<dbReference type="SUPFAM" id="SSF50494">
    <property type="entry name" value="Trypsin-like serine proteases"/>
    <property type="match status" value="1"/>
</dbReference>
<dbReference type="PANTHER" id="PTHR43343:SF3">
    <property type="entry name" value="PROTEASE DO-LIKE 8, CHLOROPLASTIC"/>
    <property type="match status" value="1"/>
</dbReference>
<dbReference type="Gene3D" id="3.30.457.10">
    <property type="entry name" value="Copper amine oxidase-like, N-terminal domain"/>
    <property type="match status" value="1"/>
</dbReference>
<keyword evidence="7" id="KW-1185">Reference proteome</keyword>
<feature type="domain" description="Copper amine oxidase-like N-terminal" evidence="5">
    <location>
        <begin position="50"/>
        <end position="156"/>
    </location>
</feature>
<name>A0ABV6JJL8_9BACL</name>
<evidence type="ECO:0000256" key="3">
    <source>
        <dbReference type="ARBA" id="ARBA00022825"/>
    </source>
</evidence>
<sequence length="513" mass="55554">MKLKMKQHMLLSVLAAGLVLAPLSGLSPSHAAAAPVSTAASQSSTISVFLDGTKLILSPSPIVTNGTTLVPMRAIFTALNADVAWEPETKTIIASKGNTKISLQIGTKQAIKNGKAVKLDVPAQQRNGATFVPLRFVAEALGADVAMDSKTKVIRITSAERLYAAREEAWRKAQEALEAAKPKLTTSKIVQLNDEKVVMINTKRAQGSGVVIGGNQILTNYHVIADASEATVITIDGDSLEVEGIVAYDEDYDLAVIQTKQEIGYDPVLLGTGYDLQKGDHVVAIGSPLGVQNTVSEGIVSNIYYDAIQISVPIDHGSSGGALFNDYGELVGITSSGIDKSSADLNFAIPMSNVFSLLDSIEYPVGEVAFLPSRLPDTLVGSSTDEIRKLMEDEFGTLPTSEGETKLERWNVSRDAKSGLLITAIIDPSFYMLYGHSTVDELRYWAVDAGAELRRMLPEDQIQLVVYYEQVFNFEPRGFKEGEVTNLGNGTWRVRYPVIDMQEKDKMHVQVRS</sequence>
<evidence type="ECO:0000256" key="4">
    <source>
        <dbReference type="SAM" id="SignalP"/>
    </source>
</evidence>
<dbReference type="Pfam" id="PF13365">
    <property type="entry name" value="Trypsin_2"/>
    <property type="match status" value="1"/>
</dbReference>
<keyword evidence="3" id="KW-0720">Serine protease</keyword>
<feature type="chain" id="PRO_5045336823" evidence="4">
    <location>
        <begin position="34"/>
        <end position="513"/>
    </location>
</feature>
<evidence type="ECO:0000256" key="2">
    <source>
        <dbReference type="ARBA" id="ARBA00022801"/>
    </source>
</evidence>
<dbReference type="Gene3D" id="2.40.10.120">
    <property type="match status" value="1"/>
</dbReference>
<reference evidence="6 7" key="1">
    <citation type="submission" date="2024-09" db="EMBL/GenBank/DDBJ databases">
        <authorList>
            <person name="Sun Q."/>
            <person name="Mori K."/>
        </authorList>
    </citation>
    <scope>NUCLEOTIDE SEQUENCE [LARGE SCALE GENOMIC DNA]</scope>
    <source>
        <strain evidence="6 7">CCM 4839</strain>
    </source>
</reference>
<keyword evidence="2" id="KW-0378">Hydrolase</keyword>
<feature type="signal peptide" evidence="4">
    <location>
        <begin position="1"/>
        <end position="33"/>
    </location>
</feature>
<evidence type="ECO:0000259" key="5">
    <source>
        <dbReference type="Pfam" id="PF07833"/>
    </source>
</evidence>
<gene>
    <name evidence="6" type="ORF">ACFFJ8_32675</name>
</gene>
<dbReference type="EMBL" id="JBHLVF010000047">
    <property type="protein sequence ID" value="MFC0396117.1"/>
    <property type="molecule type" value="Genomic_DNA"/>
</dbReference>
<dbReference type="Pfam" id="PF07833">
    <property type="entry name" value="Cu_amine_oxidN1"/>
    <property type="match status" value="1"/>
</dbReference>
<dbReference type="Proteomes" id="UP001589818">
    <property type="component" value="Unassembled WGS sequence"/>
</dbReference>
<dbReference type="RefSeq" id="WP_204817143.1">
    <property type="nucleotide sequence ID" value="NZ_JANHOF010000002.1"/>
</dbReference>
<dbReference type="SUPFAM" id="SSF55383">
    <property type="entry name" value="Copper amine oxidase, domain N"/>
    <property type="match status" value="1"/>
</dbReference>
<keyword evidence="4" id="KW-0732">Signal</keyword>
<evidence type="ECO:0000256" key="1">
    <source>
        <dbReference type="ARBA" id="ARBA00022670"/>
    </source>
</evidence>
<accession>A0ABV6JJL8</accession>
<dbReference type="InterPro" id="IPR036582">
    <property type="entry name" value="Mao_N_sf"/>
</dbReference>
<dbReference type="InterPro" id="IPR051201">
    <property type="entry name" value="Chloro_Bact_Ser_Proteases"/>
</dbReference>
<dbReference type="InterPro" id="IPR001940">
    <property type="entry name" value="Peptidase_S1C"/>
</dbReference>
<evidence type="ECO:0000313" key="7">
    <source>
        <dbReference type="Proteomes" id="UP001589818"/>
    </source>
</evidence>
<comment type="caution">
    <text evidence="6">The sequence shown here is derived from an EMBL/GenBank/DDBJ whole genome shotgun (WGS) entry which is preliminary data.</text>
</comment>
<dbReference type="InterPro" id="IPR012854">
    <property type="entry name" value="Cu_amine_oxidase-like_N"/>
</dbReference>
<proteinExistence type="predicted"/>
<evidence type="ECO:0000313" key="6">
    <source>
        <dbReference type="EMBL" id="MFC0396117.1"/>
    </source>
</evidence>
<dbReference type="InterPro" id="IPR009003">
    <property type="entry name" value="Peptidase_S1_PA"/>
</dbReference>
<keyword evidence="1" id="KW-0645">Protease</keyword>